<keyword evidence="5" id="KW-0804">Transcription</keyword>
<evidence type="ECO:0000256" key="3">
    <source>
        <dbReference type="ARBA" id="ARBA00023015"/>
    </source>
</evidence>
<dbReference type="Gene3D" id="3.40.640.10">
    <property type="entry name" value="Type I PLP-dependent aspartate aminotransferase-like (Major domain)"/>
    <property type="match status" value="1"/>
</dbReference>
<comment type="similarity">
    <text evidence="1">In the C-terminal section; belongs to the class-I pyridoxal-phosphate-dependent aminotransferase family.</text>
</comment>
<dbReference type="CDD" id="cd07377">
    <property type="entry name" value="WHTH_GntR"/>
    <property type="match status" value="1"/>
</dbReference>
<evidence type="ECO:0000259" key="6">
    <source>
        <dbReference type="PROSITE" id="PS50949"/>
    </source>
</evidence>
<dbReference type="GO" id="GO:0030170">
    <property type="term" value="F:pyridoxal phosphate binding"/>
    <property type="evidence" value="ECO:0007669"/>
    <property type="project" value="InterPro"/>
</dbReference>
<dbReference type="Gene3D" id="1.10.10.10">
    <property type="entry name" value="Winged helix-like DNA-binding domain superfamily/Winged helix DNA-binding domain"/>
    <property type="match status" value="1"/>
</dbReference>
<evidence type="ECO:0000313" key="7">
    <source>
        <dbReference type="EMBL" id="EAP75265.1"/>
    </source>
</evidence>
<gene>
    <name evidence="7" type="ORF">ISM_11775</name>
</gene>
<evidence type="ECO:0000256" key="1">
    <source>
        <dbReference type="ARBA" id="ARBA00005384"/>
    </source>
</evidence>
<dbReference type="InterPro" id="IPR015421">
    <property type="entry name" value="PyrdxlP-dep_Trfase_major"/>
</dbReference>
<dbReference type="GO" id="GO:0003677">
    <property type="term" value="F:DNA binding"/>
    <property type="evidence" value="ECO:0007669"/>
    <property type="project" value="UniProtKB-KW"/>
</dbReference>
<dbReference type="InterPro" id="IPR000524">
    <property type="entry name" value="Tscrpt_reg_HTH_GntR"/>
</dbReference>
<dbReference type="SMART" id="SM00345">
    <property type="entry name" value="HTH_GNTR"/>
    <property type="match status" value="1"/>
</dbReference>
<dbReference type="SUPFAM" id="SSF46785">
    <property type="entry name" value="Winged helix' DNA-binding domain"/>
    <property type="match status" value="1"/>
</dbReference>
<keyword evidence="2" id="KW-0663">Pyridoxal phosphate</keyword>
<accession>A3SRP2</accession>
<dbReference type="CDD" id="cd00609">
    <property type="entry name" value="AAT_like"/>
    <property type="match status" value="1"/>
</dbReference>
<dbReference type="AlphaFoldDB" id="A3SRP2"/>
<reference evidence="7 8" key="1">
    <citation type="submission" date="2005-12" db="EMBL/GenBank/DDBJ databases">
        <authorList>
            <person name="Moran M.A."/>
            <person name="Ferriera S."/>
            <person name="Johnson J."/>
            <person name="Kravitz S."/>
            <person name="Halpern A."/>
            <person name="Remington K."/>
            <person name="Beeson K."/>
            <person name="Tran B."/>
            <person name="Rogers Y.-H."/>
            <person name="Friedman R."/>
            <person name="Venter J.C."/>
        </authorList>
    </citation>
    <scope>NUCLEOTIDE SEQUENCE [LARGE SCALE GENOMIC DNA]</scope>
    <source>
        <strain evidence="8">ATCC BAA-591 / DSM 15170 / ISM</strain>
    </source>
</reference>
<dbReference type="PANTHER" id="PTHR46577:SF1">
    <property type="entry name" value="HTH-TYPE TRANSCRIPTIONAL REGULATORY PROTEIN GABR"/>
    <property type="match status" value="1"/>
</dbReference>
<dbReference type="HOGENOM" id="CLU_017584_0_1_5"/>
<dbReference type="PRINTS" id="PR00035">
    <property type="entry name" value="HTHGNTR"/>
</dbReference>
<dbReference type="InterPro" id="IPR036388">
    <property type="entry name" value="WH-like_DNA-bd_sf"/>
</dbReference>
<dbReference type="PROSITE" id="PS50949">
    <property type="entry name" value="HTH_GNTR"/>
    <property type="match status" value="1"/>
</dbReference>
<sequence length="497" mass="53328">MASIDKKSQSNLTQPGFEAALFALTLDRSQPAPLHQQLCDGLRALLLRGGDLAGLPLPPSRSLAAELSVSRMTVTTAYDQLMAEGYLTARRGSGTFVAADLPHLAPAPQNAPPPAPPPAAWQIFQTGLPDQSLFPHRDWARQMDRAWRAPDPALLGRPDPFGWMPLRRAIAAHLGAWRGLDCQGEQVVITGGAWDGVDILARALLPPPAQTGPAQTGPAQIALEDPGWASLHHAVRDTGHIPLPLRIDAEGFDPARIPDRTAAATAAAIVTPSRHYPTGRPMPLARRLALLDWAAAQGTLIVEDDYDSEFRYQGQPLPALAGLDQQGRTIYMGSFSKLLSSALRLGYLVLPEPAIAPVHAYLAQRGARASLAPQPALAGFMDSGEFATHLRRMRRSYARRQVVLLDALAPLARWLDLAPDPSGMHLCVPLRPCLRAHTCDRAIAEAGRAMGLRIGALSAHAVLPDAPEALLLGYSGFDEAELRDGAARLCRLITGLT</sequence>
<feature type="domain" description="HTH gntR-type" evidence="6">
    <location>
        <begin position="32"/>
        <end position="100"/>
    </location>
</feature>
<dbReference type="Pfam" id="PF00155">
    <property type="entry name" value="Aminotran_1_2"/>
    <property type="match status" value="1"/>
</dbReference>
<proteinExistence type="inferred from homology"/>
<keyword evidence="8" id="KW-1185">Reference proteome</keyword>
<dbReference type="OrthoDB" id="9808770at2"/>
<dbReference type="SUPFAM" id="SSF53383">
    <property type="entry name" value="PLP-dependent transferases"/>
    <property type="match status" value="1"/>
</dbReference>
<dbReference type="InterPro" id="IPR051446">
    <property type="entry name" value="HTH_trans_reg/aminotransferase"/>
</dbReference>
<dbReference type="STRING" id="89187.ISM_11775"/>
<dbReference type="Pfam" id="PF00392">
    <property type="entry name" value="GntR"/>
    <property type="match status" value="1"/>
</dbReference>
<dbReference type="InterPro" id="IPR004839">
    <property type="entry name" value="Aminotransferase_I/II_large"/>
</dbReference>
<dbReference type="Proteomes" id="UP000005954">
    <property type="component" value="Unassembled WGS sequence"/>
</dbReference>
<dbReference type="GO" id="GO:0003700">
    <property type="term" value="F:DNA-binding transcription factor activity"/>
    <property type="evidence" value="ECO:0007669"/>
    <property type="project" value="InterPro"/>
</dbReference>
<comment type="caution">
    <text evidence="7">The sequence shown here is derived from an EMBL/GenBank/DDBJ whole genome shotgun (WGS) entry which is preliminary data.</text>
</comment>
<dbReference type="InterPro" id="IPR015424">
    <property type="entry name" value="PyrdxlP-dep_Trfase"/>
</dbReference>
<evidence type="ECO:0000256" key="4">
    <source>
        <dbReference type="ARBA" id="ARBA00023125"/>
    </source>
</evidence>
<dbReference type="EMBL" id="AALY01000004">
    <property type="protein sequence ID" value="EAP75265.1"/>
    <property type="molecule type" value="Genomic_DNA"/>
</dbReference>
<dbReference type="PANTHER" id="PTHR46577">
    <property type="entry name" value="HTH-TYPE TRANSCRIPTIONAL REGULATORY PROTEIN GABR"/>
    <property type="match status" value="1"/>
</dbReference>
<evidence type="ECO:0000313" key="8">
    <source>
        <dbReference type="Proteomes" id="UP000005954"/>
    </source>
</evidence>
<dbReference type="eggNOG" id="COG1167">
    <property type="taxonomic scope" value="Bacteria"/>
</dbReference>
<organism evidence="7 8">
    <name type="scientific">Roseovarius nubinhibens (strain ATCC BAA-591 / DSM 15170 / ISM)</name>
    <dbReference type="NCBI Taxonomy" id="89187"/>
    <lineage>
        <taxon>Bacteria</taxon>
        <taxon>Pseudomonadati</taxon>
        <taxon>Pseudomonadota</taxon>
        <taxon>Alphaproteobacteria</taxon>
        <taxon>Rhodobacterales</taxon>
        <taxon>Roseobacteraceae</taxon>
        <taxon>Roseovarius</taxon>
    </lineage>
</organism>
<dbReference type="InterPro" id="IPR036390">
    <property type="entry name" value="WH_DNA-bd_sf"/>
</dbReference>
<protein>
    <submittedName>
        <fullName evidence="7">Transcriptional regulator, GntR family protein</fullName>
    </submittedName>
</protein>
<evidence type="ECO:0000256" key="2">
    <source>
        <dbReference type="ARBA" id="ARBA00022898"/>
    </source>
</evidence>
<keyword evidence="4" id="KW-0238">DNA-binding</keyword>
<keyword evidence="3" id="KW-0805">Transcription regulation</keyword>
<name>A3SRP2_ROSNI</name>
<evidence type="ECO:0000256" key="5">
    <source>
        <dbReference type="ARBA" id="ARBA00023163"/>
    </source>
</evidence>